<dbReference type="InterPro" id="IPR002730">
    <property type="entry name" value="Rpp29/RNP1"/>
</dbReference>
<dbReference type="AlphaFoldDB" id="A0A2P2IS85"/>
<dbReference type="SMART" id="SM00538">
    <property type="entry name" value="POP4"/>
    <property type="match status" value="1"/>
</dbReference>
<dbReference type="PANTHER" id="PTHR13348">
    <property type="entry name" value="RIBONUCLEASE P SUBUNIT P29"/>
    <property type="match status" value="1"/>
</dbReference>
<dbReference type="GO" id="GO:0033204">
    <property type="term" value="F:ribonuclease P RNA binding"/>
    <property type="evidence" value="ECO:0007669"/>
    <property type="project" value="InterPro"/>
</dbReference>
<evidence type="ECO:0000256" key="2">
    <source>
        <dbReference type="ARBA" id="ARBA00006181"/>
    </source>
</evidence>
<feature type="compositionally biased region" description="Basic and acidic residues" evidence="3">
    <location>
        <begin position="39"/>
        <end position="49"/>
    </location>
</feature>
<evidence type="ECO:0000256" key="1">
    <source>
        <dbReference type="ARBA" id="ARBA00004123"/>
    </source>
</evidence>
<sequence length="302" mass="33835">MVLEATSQGQRKRTLEALEKRFAVAKAELLQQQKKSKGKVNEEGRKEDNNISINSSSVPSLAPVADAPKTPPSGTPSKKDTEENDLTYLQLSQPVHENLLTTNIKLQSKRGSMVDKLLHELLQHGDSAQKYMQGHRTKKVDNWILLDNYVQGSGKSTGSHDRILQAHSKRSKKHMSMKQHKKCGSFHLPQDTQKYDAFRPMHEMWKGYILQICKNAGRNQLAQCLLSADLHGAIILVAGCKVTSMVGVSGIMIRETVETFGIITEDDVLRVVPKKFSTFILQVDCWKITLHGDKLISRNLAL</sequence>
<dbReference type="PANTHER" id="PTHR13348:SF0">
    <property type="entry name" value="RIBONUCLEASE P PROTEIN SUBUNIT P29"/>
    <property type="match status" value="1"/>
</dbReference>
<evidence type="ECO:0000256" key="3">
    <source>
        <dbReference type="SAM" id="MobiDB-lite"/>
    </source>
</evidence>
<dbReference type="GO" id="GO:0030677">
    <property type="term" value="C:ribonuclease P complex"/>
    <property type="evidence" value="ECO:0007669"/>
    <property type="project" value="InterPro"/>
</dbReference>
<comment type="subcellular location">
    <subcellularLocation>
        <location evidence="1">Nucleus</location>
    </subcellularLocation>
</comment>
<dbReference type="InterPro" id="IPR016848">
    <property type="entry name" value="RNase_P/MRP_Rpp29-subunit"/>
</dbReference>
<feature type="region of interest" description="Disordered" evidence="3">
    <location>
        <begin position="30"/>
        <end position="82"/>
    </location>
</feature>
<dbReference type="GO" id="GO:0006364">
    <property type="term" value="P:rRNA processing"/>
    <property type="evidence" value="ECO:0007669"/>
    <property type="project" value="TreeGrafter"/>
</dbReference>
<name>A0A2P2IS85_RHIMU</name>
<proteinExistence type="inferred from homology"/>
<accession>A0A2P2IS85</accession>
<dbReference type="InterPro" id="IPR023534">
    <property type="entry name" value="Rof/RNase_P-like"/>
</dbReference>
<dbReference type="Gene3D" id="2.30.30.210">
    <property type="entry name" value="Ribonuclease P/MRP, subunit p29"/>
    <property type="match status" value="1"/>
</dbReference>
<dbReference type="GO" id="GO:0005634">
    <property type="term" value="C:nucleus"/>
    <property type="evidence" value="ECO:0007669"/>
    <property type="project" value="UniProtKB-SubCell"/>
</dbReference>
<dbReference type="Pfam" id="PF01868">
    <property type="entry name" value="RNase_P-MRP_p29"/>
    <property type="match status" value="1"/>
</dbReference>
<dbReference type="InterPro" id="IPR036980">
    <property type="entry name" value="RNase_P/MRP_Rpp29_sf"/>
</dbReference>
<dbReference type="GO" id="GO:0000172">
    <property type="term" value="C:ribonuclease MRP complex"/>
    <property type="evidence" value="ECO:0007669"/>
    <property type="project" value="InterPro"/>
</dbReference>
<evidence type="ECO:0000313" key="4">
    <source>
        <dbReference type="EMBL" id="MBW84083.1"/>
    </source>
</evidence>
<comment type="similarity">
    <text evidence="2">Belongs to the eukaryotic/archaeal RNase P protein component 1 family.</text>
</comment>
<organism evidence="4">
    <name type="scientific">Rhizophora mucronata</name>
    <name type="common">Asiatic mangrove</name>
    <dbReference type="NCBI Taxonomy" id="61149"/>
    <lineage>
        <taxon>Eukaryota</taxon>
        <taxon>Viridiplantae</taxon>
        <taxon>Streptophyta</taxon>
        <taxon>Embryophyta</taxon>
        <taxon>Tracheophyta</taxon>
        <taxon>Spermatophyta</taxon>
        <taxon>Magnoliopsida</taxon>
        <taxon>eudicotyledons</taxon>
        <taxon>Gunneridae</taxon>
        <taxon>Pentapetalae</taxon>
        <taxon>rosids</taxon>
        <taxon>fabids</taxon>
        <taxon>Malpighiales</taxon>
        <taxon>Rhizophoraceae</taxon>
        <taxon>Rhizophora</taxon>
    </lineage>
</organism>
<dbReference type="EMBL" id="GGEC01003600">
    <property type="protein sequence ID" value="MBW84083.1"/>
    <property type="molecule type" value="Transcribed_RNA"/>
</dbReference>
<dbReference type="GO" id="GO:0001682">
    <property type="term" value="P:tRNA 5'-leader removal"/>
    <property type="evidence" value="ECO:0007669"/>
    <property type="project" value="InterPro"/>
</dbReference>
<protein>
    <submittedName>
        <fullName evidence="4">Uncharacterized protein</fullName>
    </submittedName>
</protein>
<reference evidence="4" key="1">
    <citation type="submission" date="2018-02" db="EMBL/GenBank/DDBJ databases">
        <title>Rhizophora mucronata_Transcriptome.</title>
        <authorList>
            <person name="Meera S.P."/>
            <person name="Sreeshan A."/>
            <person name="Augustine A."/>
        </authorList>
    </citation>
    <scope>NUCLEOTIDE SEQUENCE</scope>
    <source>
        <tissue evidence="4">Leaf</tissue>
    </source>
</reference>
<dbReference type="SUPFAM" id="SSF101744">
    <property type="entry name" value="Rof/RNase P subunit-like"/>
    <property type="match status" value="1"/>
</dbReference>